<comment type="caution">
    <text evidence="1">The sequence shown here is derived from an EMBL/GenBank/DDBJ whole genome shotgun (WGS) entry which is preliminary data.</text>
</comment>
<protein>
    <submittedName>
        <fullName evidence="1">Uncharacterized protein</fullName>
    </submittedName>
</protein>
<organism evidence="1 2">
    <name type="scientific">Catharanthus roseus</name>
    <name type="common">Madagascar periwinkle</name>
    <name type="synonym">Vinca rosea</name>
    <dbReference type="NCBI Taxonomy" id="4058"/>
    <lineage>
        <taxon>Eukaryota</taxon>
        <taxon>Viridiplantae</taxon>
        <taxon>Streptophyta</taxon>
        <taxon>Embryophyta</taxon>
        <taxon>Tracheophyta</taxon>
        <taxon>Spermatophyta</taxon>
        <taxon>Magnoliopsida</taxon>
        <taxon>eudicotyledons</taxon>
        <taxon>Gunneridae</taxon>
        <taxon>Pentapetalae</taxon>
        <taxon>asterids</taxon>
        <taxon>lamiids</taxon>
        <taxon>Gentianales</taxon>
        <taxon>Apocynaceae</taxon>
        <taxon>Rauvolfioideae</taxon>
        <taxon>Vinceae</taxon>
        <taxon>Catharanthinae</taxon>
        <taxon>Catharanthus</taxon>
    </lineage>
</organism>
<accession>A0ACC0BLH7</accession>
<reference evidence="2" key="1">
    <citation type="journal article" date="2023" name="Nat. Plants">
        <title>Single-cell RNA sequencing provides a high-resolution roadmap for understanding the multicellular compartmentation of specialized metabolism.</title>
        <authorList>
            <person name="Sun S."/>
            <person name="Shen X."/>
            <person name="Li Y."/>
            <person name="Li Y."/>
            <person name="Wang S."/>
            <person name="Li R."/>
            <person name="Zhang H."/>
            <person name="Shen G."/>
            <person name="Guo B."/>
            <person name="Wei J."/>
            <person name="Xu J."/>
            <person name="St-Pierre B."/>
            <person name="Chen S."/>
            <person name="Sun C."/>
        </authorList>
    </citation>
    <scope>NUCLEOTIDE SEQUENCE [LARGE SCALE GENOMIC DNA]</scope>
</reference>
<gene>
    <name evidence="1" type="ORF">M9H77_13901</name>
</gene>
<sequence>MASDSEQVKQRDEVIQESKEEPATSSEVTQPARSFEENSICYKTVSRVKENNIKQLVAEVEGFADVSERASEKLGNCGRNIDQDFPAETSSLWTTERGSKLVSTYENKMTQVNCCGEQNIGAISRPRSETSLFGARIGSSEVHRVIQPDSSSQQTIKENGIAKRKIGARIPPWIGASEIAWQARQQPQKSVMQVDEVNKEQVVSGESDEAAGSRRQAKVRTLDTEYGISREVLEQHSAKKLEDVAVVLGVSRSTLKRICRKCGIFRWPPSKARRHNNQEFVQATRGTIEESSQMQQQPISDVVSVEPRQERDPLKSQVENVSTSQMQTTTEAKVVQEDDRSIMVKVTCKDDIIKFRLLVSARKVDLEQEVAMRLNLTVGSFKIKYLDEDGDWVLITCDVDLKICISTSISLGKTTIKMLIEEVASHNPTRY</sequence>
<keyword evidence="2" id="KW-1185">Reference proteome</keyword>
<dbReference type="EMBL" id="CM044703">
    <property type="protein sequence ID" value="KAI5673537.1"/>
    <property type="molecule type" value="Genomic_DNA"/>
</dbReference>
<evidence type="ECO:0000313" key="1">
    <source>
        <dbReference type="EMBL" id="KAI5673537.1"/>
    </source>
</evidence>
<proteinExistence type="predicted"/>
<dbReference type="Proteomes" id="UP001060085">
    <property type="component" value="Linkage Group LG03"/>
</dbReference>
<name>A0ACC0BLH7_CATRO</name>
<evidence type="ECO:0000313" key="2">
    <source>
        <dbReference type="Proteomes" id="UP001060085"/>
    </source>
</evidence>